<feature type="compositionally biased region" description="Low complexity" evidence="5">
    <location>
        <begin position="15"/>
        <end position="30"/>
    </location>
</feature>
<comment type="subcellular location">
    <subcellularLocation>
        <location evidence="1">Membrane</location>
        <topology evidence="1">Multi-pass membrane protein</topology>
    </subcellularLocation>
</comment>
<dbReference type="GO" id="GO:0016020">
    <property type="term" value="C:membrane"/>
    <property type="evidence" value="ECO:0007669"/>
    <property type="project" value="UniProtKB-SubCell"/>
</dbReference>
<feature type="compositionally biased region" description="Polar residues" evidence="5">
    <location>
        <begin position="1"/>
        <end position="12"/>
    </location>
</feature>
<name>A0A433DIV4_9FUNG</name>
<dbReference type="Proteomes" id="UP000268093">
    <property type="component" value="Unassembled WGS sequence"/>
</dbReference>
<evidence type="ECO:0000256" key="3">
    <source>
        <dbReference type="ARBA" id="ARBA00022989"/>
    </source>
</evidence>
<dbReference type="PANTHER" id="PTHR12778:SF9">
    <property type="entry name" value="ACETYL-COENZYME A TRANSPORTER 1"/>
    <property type="match status" value="1"/>
</dbReference>
<evidence type="ECO:0000256" key="5">
    <source>
        <dbReference type="SAM" id="MobiDB-lite"/>
    </source>
</evidence>
<dbReference type="OrthoDB" id="6415790at2759"/>
<evidence type="ECO:0000256" key="1">
    <source>
        <dbReference type="ARBA" id="ARBA00004141"/>
    </source>
</evidence>
<gene>
    <name evidence="6" type="ORF">BC936DRAFT_137688</name>
</gene>
<evidence type="ECO:0000313" key="7">
    <source>
        <dbReference type="Proteomes" id="UP000268093"/>
    </source>
</evidence>
<dbReference type="GO" id="GO:0035348">
    <property type="term" value="P:acetyl-CoA transmembrane transport"/>
    <property type="evidence" value="ECO:0007669"/>
    <property type="project" value="InterPro"/>
</dbReference>
<dbReference type="InterPro" id="IPR004752">
    <property type="entry name" value="AmpG_permease/AT-1"/>
</dbReference>
<sequence>MPMPSELSQPNEPISAASTSATSRRTTTTRQPALDEQDSTDDSSASTGTTTRTRRPHHRKSDRLSTPDPENPPSPSNSAAARRRSPRLSRGTARGDAMLDGETSEIVLRDLRKNKEFVDEEDGEEMAVGMSIRRKAGDFGGREEGDYAEGVNGTVEASSGGHTAASALSRKDIGNITLLVVLSHLIQYPPLFPDLLQGIPVGLSFGSIPFLLKARLSYSQIAVFSLSSWPYSLKLLWSPVVDSIYWPSFGRRKSWIVPIQILTGVLFLWLGAHIDGWLAEVG</sequence>
<organism evidence="6 7">
    <name type="scientific">Jimgerdemannia flammicorona</name>
    <dbReference type="NCBI Taxonomy" id="994334"/>
    <lineage>
        <taxon>Eukaryota</taxon>
        <taxon>Fungi</taxon>
        <taxon>Fungi incertae sedis</taxon>
        <taxon>Mucoromycota</taxon>
        <taxon>Mucoromycotina</taxon>
        <taxon>Endogonomycetes</taxon>
        <taxon>Endogonales</taxon>
        <taxon>Endogonaceae</taxon>
        <taxon>Jimgerdemannia</taxon>
    </lineage>
</organism>
<feature type="region of interest" description="Disordered" evidence="5">
    <location>
        <begin position="1"/>
        <end position="101"/>
    </location>
</feature>
<accession>A0A433DIV4</accession>
<keyword evidence="7" id="KW-1185">Reference proteome</keyword>
<proteinExistence type="predicted"/>
<keyword evidence="2" id="KW-0812">Transmembrane</keyword>
<dbReference type="Pfam" id="PF13000">
    <property type="entry name" value="Acatn"/>
    <property type="match status" value="1"/>
</dbReference>
<dbReference type="AlphaFoldDB" id="A0A433DIV4"/>
<feature type="compositionally biased region" description="Low complexity" evidence="5">
    <location>
        <begin position="42"/>
        <end position="51"/>
    </location>
</feature>
<keyword evidence="3" id="KW-1133">Transmembrane helix</keyword>
<evidence type="ECO:0000313" key="6">
    <source>
        <dbReference type="EMBL" id="RUP50788.1"/>
    </source>
</evidence>
<dbReference type="GO" id="GO:0008521">
    <property type="term" value="F:acetyl-CoA transmembrane transporter activity"/>
    <property type="evidence" value="ECO:0007669"/>
    <property type="project" value="InterPro"/>
</dbReference>
<dbReference type="EMBL" id="RBNI01001183">
    <property type="protein sequence ID" value="RUP50788.1"/>
    <property type="molecule type" value="Genomic_DNA"/>
</dbReference>
<feature type="compositionally biased region" description="Basic residues" evidence="5">
    <location>
        <begin position="52"/>
        <end position="61"/>
    </location>
</feature>
<dbReference type="PANTHER" id="PTHR12778">
    <property type="entry name" value="SOLUTE CARRIER FAMILY 33 ACETYL-COA TRANSPORTER -RELATED"/>
    <property type="match status" value="1"/>
</dbReference>
<evidence type="ECO:0000256" key="4">
    <source>
        <dbReference type="ARBA" id="ARBA00023136"/>
    </source>
</evidence>
<dbReference type="InterPro" id="IPR024371">
    <property type="entry name" value="AcetylCoA_trans_1-like"/>
</dbReference>
<comment type="caution">
    <text evidence="6">The sequence shown here is derived from an EMBL/GenBank/DDBJ whole genome shotgun (WGS) entry which is preliminary data.</text>
</comment>
<protein>
    <submittedName>
        <fullName evidence="6">Uncharacterized protein</fullName>
    </submittedName>
</protein>
<reference evidence="6 7" key="1">
    <citation type="journal article" date="2018" name="New Phytol.">
        <title>Phylogenomics of Endogonaceae and evolution of mycorrhizas within Mucoromycota.</title>
        <authorList>
            <person name="Chang Y."/>
            <person name="Desiro A."/>
            <person name="Na H."/>
            <person name="Sandor L."/>
            <person name="Lipzen A."/>
            <person name="Clum A."/>
            <person name="Barry K."/>
            <person name="Grigoriev I.V."/>
            <person name="Martin F.M."/>
            <person name="Stajich J.E."/>
            <person name="Smith M.E."/>
            <person name="Bonito G."/>
            <person name="Spatafora J.W."/>
        </authorList>
    </citation>
    <scope>NUCLEOTIDE SEQUENCE [LARGE SCALE GENOMIC DNA]</scope>
    <source>
        <strain evidence="6 7">GMNB39</strain>
    </source>
</reference>
<evidence type="ECO:0000256" key="2">
    <source>
        <dbReference type="ARBA" id="ARBA00022692"/>
    </source>
</evidence>
<keyword evidence="4" id="KW-0472">Membrane</keyword>